<dbReference type="AlphaFoldDB" id="X1MKG4"/>
<dbReference type="InterPro" id="IPR045711">
    <property type="entry name" value="GH123-like_N"/>
</dbReference>
<dbReference type="Pfam" id="PF19543">
    <property type="entry name" value="GH123_N"/>
    <property type="match status" value="1"/>
</dbReference>
<feature type="non-terminal residue" evidence="2">
    <location>
        <position position="1"/>
    </location>
</feature>
<accession>X1MKG4</accession>
<name>X1MKG4_9ZZZZ</name>
<feature type="non-terminal residue" evidence="2">
    <location>
        <position position="284"/>
    </location>
</feature>
<evidence type="ECO:0000313" key="2">
    <source>
        <dbReference type="EMBL" id="GAI32127.1"/>
    </source>
</evidence>
<organism evidence="2">
    <name type="scientific">marine sediment metagenome</name>
    <dbReference type="NCBI Taxonomy" id="412755"/>
    <lineage>
        <taxon>unclassified sequences</taxon>
        <taxon>metagenomes</taxon>
        <taxon>ecological metagenomes</taxon>
    </lineage>
</organism>
<dbReference type="EMBL" id="BARV01016989">
    <property type="protein sequence ID" value="GAI32127.1"/>
    <property type="molecule type" value="Genomic_DNA"/>
</dbReference>
<evidence type="ECO:0000259" key="1">
    <source>
        <dbReference type="Pfam" id="PF19543"/>
    </source>
</evidence>
<protein>
    <recommendedName>
        <fullName evidence="1">Glycoside hydrolase 123-like N-terminal domain-containing protein</fullName>
    </recommendedName>
</protein>
<sequence length="284" mass="33489">NILNIHHAEDLYPFINYPYLDENSEEIRQLVKDAHERGIRLKLYYTTRELTKNLPEFWAFNSLQGELIYPGPGNESRTIINTNGPAEWLKNNLRENYIPAWYNTIKEGKFRGELDLSVITTPDSRLNNFYIGGLSWMVRNFEIDGVYIDDSALDRITLRRARKIIDRYRPLGRMDLHSWNHFNQWAGYANCLNLYMDLLPYFDLVWIGEGRDYDRMPDHWLIEVSGIPFGLPGQMLQDGGNPWRGMIYGITSRAGWSGDPTEIWKFWDQYNIGDKKMIGYWDED</sequence>
<reference evidence="2" key="1">
    <citation type="journal article" date="2014" name="Front. Microbiol.">
        <title>High frequency of phylogenetically diverse reductive dehalogenase-homologous genes in deep subseafloor sedimentary metagenomes.</title>
        <authorList>
            <person name="Kawai M."/>
            <person name="Futagami T."/>
            <person name="Toyoda A."/>
            <person name="Takaki Y."/>
            <person name="Nishi S."/>
            <person name="Hori S."/>
            <person name="Arai W."/>
            <person name="Tsubouchi T."/>
            <person name="Morono Y."/>
            <person name="Uchiyama I."/>
            <person name="Ito T."/>
            <person name="Fujiyama A."/>
            <person name="Inagaki F."/>
            <person name="Takami H."/>
        </authorList>
    </citation>
    <scope>NUCLEOTIDE SEQUENCE</scope>
    <source>
        <strain evidence="2">Expedition CK06-06</strain>
    </source>
</reference>
<gene>
    <name evidence="2" type="ORF">S06H3_29037</name>
</gene>
<comment type="caution">
    <text evidence="2">The sequence shown here is derived from an EMBL/GenBank/DDBJ whole genome shotgun (WGS) entry which is preliminary data.</text>
</comment>
<proteinExistence type="predicted"/>
<feature type="domain" description="Glycoside hydrolase 123-like N-terminal" evidence="1">
    <location>
        <begin position="1"/>
        <end position="284"/>
    </location>
</feature>